<sequence length="263" mass="28891">MNMGLEGKVALVLASSSGLGKAIATELASEGANVVISSTNEEKLKVAKKDIKESTGKEPLHFVCDVTKSGDIEKLVSFVVQKYGTIHILVNNAGGPPPGRFEDFPDDVWQRAFELTLLSFVRTIRLVLPYMKKMRWGRILNSTSSSVREAIDNLILSNTFRLGVVGMTKSLAREVAPYNILVNVIGPGRFKTDRIEQLDKATAERQNLSLEEVRSNMLRQIPMGRYGDPREYGRLAAFLCSEANSYITGQTIIADGGMLKAVP</sequence>
<dbReference type="Proteomes" id="UP000005273">
    <property type="component" value="Unassembled WGS sequence"/>
</dbReference>
<dbReference type="InterPro" id="IPR050259">
    <property type="entry name" value="SDR"/>
</dbReference>
<keyword evidence="3" id="KW-1185">Reference proteome</keyword>
<comment type="caution">
    <text evidence="2">The sequence shown here is derived from an EMBL/GenBank/DDBJ whole genome shotgun (WGS) entry which is preliminary data.</text>
</comment>
<dbReference type="SUPFAM" id="SSF51735">
    <property type="entry name" value="NAD(P)-binding Rossmann-fold domains"/>
    <property type="match status" value="1"/>
</dbReference>
<evidence type="ECO:0000256" key="1">
    <source>
        <dbReference type="ARBA" id="ARBA00006484"/>
    </source>
</evidence>
<evidence type="ECO:0000313" key="2">
    <source>
        <dbReference type="EMBL" id="KRT35276.1"/>
    </source>
</evidence>
<dbReference type="PRINTS" id="PR00081">
    <property type="entry name" value="GDHRDH"/>
</dbReference>
<proteinExistence type="inferred from homology"/>
<organism evidence="2 3">
    <name type="scientific">Acetomicrobium hydrogeniformans ATCC BAA-1850</name>
    <dbReference type="NCBI Taxonomy" id="592015"/>
    <lineage>
        <taxon>Bacteria</taxon>
        <taxon>Thermotogati</taxon>
        <taxon>Synergistota</taxon>
        <taxon>Synergistia</taxon>
        <taxon>Synergistales</taxon>
        <taxon>Acetomicrobiaceae</taxon>
        <taxon>Acetomicrobium</taxon>
    </lineage>
</organism>
<dbReference type="Pfam" id="PF13561">
    <property type="entry name" value="adh_short_C2"/>
    <property type="match status" value="1"/>
</dbReference>
<protein>
    <submittedName>
        <fullName evidence="2">Oxidoreductase, short chain dehydrogenase/reductase family protein</fullName>
    </submittedName>
</protein>
<dbReference type="InterPro" id="IPR002347">
    <property type="entry name" value="SDR_fam"/>
</dbReference>
<dbReference type="eggNOG" id="COG1028">
    <property type="taxonomic scope" value="Bacteria"/>
</dbReference>
<accession>A0A0T5XA79</accession>
<dbReference type="STRING" id="592015.HMPREF1705_04546"/>
<dbReference type="FunFam" id="3.40.50.720:FF:000084">
    <property type="entry name" value="Short-chain dehydrogenase reductase"/>
    <property type="match status" value="1"/>
</dbReference>
<name>A0A0T5XA79_9BACT</name>
<dbReference type="InterPro" id="IPR036291">
    <property type="entry name" value="NAD(P)-bd_dom_sf"/>
</dbReference>
<dbReference type="CDD" id="cd05344">
    <property type="entry name" value="BKR_like_SDR_like"/>
    <property type="match status" value="1"/>
</dbReference>
<dbReference type="PRINTS" id="PR00080">
    <property type="entry name" value="SDRFAMILY"/>
</dbReference>
<dbReference type="AlphaFoldDB" id="A0A0T5XA79"/>
<evidence type="ECO:0000313" key="3">
    <source>
        <dbReference type="Proteomes" id="UP000005273"/>
    </source>
</evidence>
<comment type="similarity">
    <text evidence="1">Belongs to the short-chain dehydrogenases/reductases (SDR) family.</text>
</comment>
<dbReference type="EMBL" id="ACJX03000001">
    <property type="protein sequence ID" value="KRT35276.1"/>
    <property type="molecule type" value="Genomic_DNA"/>
</dbReference>
<dbReference type="OrthoDB" id="9803333at2"/>
<dbReference type="Gene3D" id="3.40.50.720">
    <property type="entry name" value="NAD(P)-binding Rossmann-like Domain"/>
    <property type="match status" value="1"/>
</dbReference>
<dbReference type="PANTHER" id="PTHR42879">
    <property type="entry name" value="3-OXOACYL-(ACYL-CARRIER-PROTEIN) REDUCTASE"/>
    <property type="match status" value="1"/>
</dbReference>
<dbReference type="PANTHER" id="PTHR42879:SF6">
    <property type="entry name" value="NADPH-DEPENDENT REDUCTASE BACG"/>
    <property type="match status" value="1"/>
</dbReference>
<gene>
    <name evidence="2" type="ORF">HMPREF1705_04546</name>
</gene>
<dbReference type="RefSeq" id="WP_009202087.1">
    <property type="nucleotide sequence ID" value="NZ_ACJX03000001.1"/>
</dbReference>
<reference evidence="3" key="1">
    <citation type="submission" date="2012-09" db="EMBL/GenBank/DDBJ databases">
        <authorList>
            <person name="Weinstock G."/>
            <person name="Sodergren E."/>
            <person name="Clifton S."/>
            <person name="Fulton L."/>
            <person name="Fulton B."/>
            <person name="Courtney L."/>
            <person name="Fronick C."/>
            <person name="Harrison M."/>
            <person name="Strong C."/>
            <person name="Farmer C."/>
            <person name="Delehaunty K."/>
            <person name="Markovic C."/>
            <person name="Hall O."/>
            <person name="Minx P."/>
            <person name="Tomlinson C."/>
            <person name="Mitreva M."/>
            <person name="Nelson J."/>
            <person name="Hou S."/>
            <person name="Wollam A."/>
            <person name="Pepin K.H."/>
            <person name="Johnson M."/>
            <person name="Bhonagiri V."/>
            <person name="Nash W.E."/>
            <person name="Suruliraj S."/>
            <person name="Warren W."/>
            <person name="Chinwalla A."/>
            <person name="Mardis E.R."/>
            <person name="Wilson R.K."/>
        </authorList>
    </citation>
    <scope>NUCLEOTIDE SEQUENCE [LARGE SCALE GENOMIC DNA]</scope>
    <source>
        <strain evidence="3">OS1</strain>
    </source>
</reference>